<dbReference type="AlphaFoldDB" id="A0A7C9VDS9"/>
<feature type="signal peptide" evidence="2">
    <location>
        <begin position="1"/>
        <end position="23"/>
    </location>
</feature>
<name>A0A7C9VDS9_9HYPH</name>
<feature type="chain" id="PRO_5028877985" evidence="2">
    <location>
        <begin position="24"/>
        <end position="110"/>
    </location>
</feature>
<dbReference type="PROSITE" id="PS51257">
    <property type="entry name" value="PROKAR_LIPOPROTEIN"/>
    <property type="match status" value="1"/>
</dbReference>
<accession>A0A7C9VDS9</accession>
<dbReference type="EMBL" id="JAAKZG010000009">
    <property type="protein sequence ID" value="NGN43427.1"/>
    <property type="molecule type" value="Genomic_DNA"/>
</dbReference>
<comment type="caution">
    <text evidence="3">The sequence shown here is derived from an EMBL/GenBank/DDBJ whole genome shotgun (WGS) entry which is preliminary data.</text>
</comment>
<protein>
    <submittedName>
        <fullName evidence="3">Uncharacterized protein</fullName>
    </submittedName>
</protein>
<proteinExistence type="predicted"/>
<evidence type="ECO:0000313" key="3">
    <source>
        <dbReference type="EMBL" id="NGN43427.1"/>
    </source>
</evidence>
<keyword evidence="4" id="KW-1185">Reference proteome</keyword>
<dbReference type="Proteomes" id="UP000481252">
    <property type="component" value="Unassembled WGS sequence"/>
</dbReference>
<feature type="region of interest" description="Disordered" evidence="1">
    <location>
        <begin position="82"/>
        <end position="110"/>
    </location>
</feature>
<evidence type="ECO:0000256" key="2">
    <source>
        <dbReference type="SAM" id="SignalP"/>
    </source>
</evidence>
<evidence type="ECO:0000313" key="4">
    <source>
        <dbReference type="Proteomes" id="UP000481252"/>
    </source>
</evidence>
<organism evidence="3 4">
    <name type="scientific">Mesorhizobium zhangyense</name>
    <dbReference type="NCBI Taxonomy" id="1776730"/>
    <lineage>
        <taxon>Bacteria</taxon>
        <taxon>Pseudomonadati</taxon>
        <taxon>Pseudomonadota</taxon>
        <taxon>Alphaproteobacteria</taxon>
        <taxon>Hyphomicrobiales</taxon>
        <taxon>Phyllobacteriaceae</taxon>
        <taxon>Mesorhizobium</taxon>
    </lineage>
</organism>
<reference evidence="3 4" key="1">
    <citation type="submission" date="2020-02" db="EMBL/GenBank/DDBJ databases">
        <title>Genome sequence of the type strain CGMCC 1.15528 of Mesorhizobium zhangyense.</title>
        <authorList>
            <person name="Gao J."/>
            <person name="Sun J."/>
        </authorList>
    </citation>
    <scope>NUCLEOTIDE SEQUENCE [LARGE SCALE GENOMIC DNA]</scope>
    <source>
        <strain evidence="3 4">CGMCC 1.15528</strain>
    </source>
</reference>
<gene>
    <name evidence="3" type="ORF">G6N74_20355</name>
</gene>
<dbReference type="RefSeq" id="WP_165119849.1">
    <property type="nucleotide sequence ID" value="NZ_JAAKZG010000009.1"/>
</dbReference>
<keyword evidence="2" id="KW-0732">Signal</keyword>
<sequence>MLKRFSVLGSVLLAACVPFQRMAAPPPVSRVDTCHPVPANLLEKLAWHAALKQNTSASYRSFIKNHPRSCYVPMAKAKMSRAVVQKPTTMRNIPKAPRPKSPAPRRAAYP</sequence>
<evidence type="ECO:0000256" key="1">
    <source>
        <dbReference type="SAM" id="MobiDB-lite"/>
    </source>
</evidence>